<dbReference type="Pfam" id="PF07715">
    <property type="entry name" value="Plug"/>
    <property type="match status" value="1"/>
</dbReference>
<dbReference type="PANTHER" id="PTHR30069:SF53">
    <property type="entry name" value="COLICIN I RECEPTOR-RELATED"/>
    <property type="match status" value="1"/>
</dbReference>
<comment type="caution">
    <text evidence="16">The sequence shown here is derived from an EMBL/GenBank/DDBJ whole genome shotgun (WGS) entry which is preliminary data.</text>
</comment>
<keyword evidence="3 10" id="KW-1134">Transmembrane beta strand</keyword>
<feature type="domain" description="TonB-dependent receptor plug" evidence="15">
    <location>
        <begin position="60"/>
        <end position="172"/>
    </location>
</feature>
<keyword evidence="17" id="KW-1185">Reference proteome</keyword>
<sequence>MRVNSNSSRALMLCGAMILAPAIAHAEVAATSEAASAVEDDTNREGSTIIVTAAATGVDIRDAPASVSVITREEIERQPVQSLGELLGRLPGVTGGISPTGAMSKITIRGLSDNYTLMLVNGRRIGNSRDIAYRPDLGRQNLNWISPDMIERIEVVRGPMSSIYGSDAMGGVINIITRKIAPNWRGSANASYTLQEQADRGDSYQVGGNVTGPITDSIGLTLGGTYARTDPDEVILAGNNGAAGVSSTNLTGGLNWRPAEGHDVSAEVTYGLEDPIAPTTRAANGNAQSAFGSNTERLGLRLGHEGDWGFASSRLDIYHNSYVNTDQADSGGTAEFKEFIIDGLINFEANLLVAHKLAVGGQYREEELTNTDTIGTIPIDYDGNVVDGATLTGHTAALFIEDQIGLVKELHLTLGGRLDSHHRYGENFSPRAYLVWHPIEQVTLRGGISRGFRAPSLKENSAGAATQSGGNGCRSLVGLGYTTGGCYMAGNPDLDPEESTNYEVGAQWDSDLLQLGATYFYTDFKNKIEYAPLGFFEGRWWTQMRNVQRARTQGLELTGQLRPAETITVRANATWMMEAKNLDTGANLITAPEWSVFGSIDWQPTERLGLFFSGQYTGKQLGGGTTLTNANTIFDLNAAYDVTDFLTLRAGVMNVFAEQITGTGGSGYYSPGRRFFAGVTTRF</sequence>
<evidence type="ECO:0000256" key="3">
    <source>
        <dbReference type="ARBA" id="ARBA00022452"/>
    </source>
</evidence>
<feature type="signal peptide" evidence="13">
    <location>
        <begin position="1"/>
        <end position="26"/>
    </location>
</feature>
<dbReference type="Pfam" id="PF00593">
    <property type="entry name" value="TonB_dep_Rec_b-barrel"/>
    <property type="match status" value="1"/>
</dbReference>
<dbReference type="PANTHER" id="PTHR30069">
    <property type="entry name" value="TONB-DEPENDENT OUTER MEMBRANE RECEPTOR"/>
    <property type="match status" value="1"/>
</dbReference>
<evidence type="ECO:0000256" key="2">
    <source>
        <dbReference type="ARBA" id="ARBA00022448"/>
    </source>
</evidence>
<dbReference type="Gene3D" id="2.170.130.10">
    <property type="entry name" value="TonB-dependent receptor, plug domain"/>
    <property type="match status" value="1"/>
</dbReference>
<name>A0A6I4TTW7_9SPHN</name>
<keyword evidence="9 10" id="KW-0998">Cell outer membrane</keyword>
<protein>
    <submittedName>
        <fullName evidence="16">TonB-dependent receptor</fullName>
    </submittedName>
</protein>
<evidence type="ECO:0000256" key="9">
    <source>
        <dbReference type="ARBA" id="ARBA00023237"/>
    </source>
</evidence>
<evidence type="ECO:0000256" key="8">
    <source>
        <dbReference type="ARBA" id="ARBA00023136"/>
    </source>
</evidence>
<feature type="domain" description="TonB-dependent receptor-like beta-barrel" evidence="14">
    <location>
        <begin position="251"/>
        <end position="655"/>
    </location>
</feature>
<dbReference type="Proteomes" id="UP000469430">
    <property type="component" value="Unassembled WGS sequence"/>
</dbReference>
<evidence type="ECO:0000259" key="14">
    <source>
        <dbReference type="Pfam" id="PF00593"/>
    </source>
</evidence>
<evidence type="ECO:0000313" key="16">
    <source>
        <dbReference type="EMBL" id="MXO98759.1"/>
    </source>
</evidence>
<proteinExistence type="inferred from homology"/>
<dbReference type="SUPFAM" id="SSF56935">
    <property type="entry name" value="Porins"/>
    <property type="match status" value="1"/>
</dbReference>
<dbReference type="EMBL" id="WTYJ01000001">
    <property type="protein sequence ID" value="MXO98759.1"/>
    <property type="molecule type" value="Genomic_DNA"/>
</dbReference>
<dbReference type="InterPro" id="IPR010917">
    <property type="entry name" value="TonB_rcpt_CS"/>
</dbReference>
<gene>
    <name evidence="16" type="ORF">GRI97_07150</name>
</gene>
<keyword evidence="7 12" id="KW-0798">TonB box</keyword>
<keyword evidence="8 10" id="KW-0472">Membrane</keyword>
<dbReference type="InterPro" id="IPR000531">
    <property type="entry name" value="Beta-barrel_TonB"/>
</dbReference>
<evidence type="ECO:0000256" key="10">
    <source>
        <dbReference type="PROSITE-ProRule" id="PRU01360"/>
    </source>
</evidence>
<keyword evidence="5 13" id="KW-0732">Signal</keyword>
<evidence type="ECO:0000313" key="17">
    <source>
        <dbReference type="Proteomes" id="UP000469430"/>
    </source>
</evidence>
<dbReference type="Gene3D" id="2.40.170.20">
    <property type="entry name" value="TonB-dependent receptor, beta-barrel domain"/>
    <property type="match status" value="1"/>
</dbReference>
<keyword evidence="2 10" id="KW-0813">Transport</keyword>
<keyword evidence="6" id="KW-0406">Ion transport</keyword>
<evidence type="ECO:0000256" key="6">
    <source>
        <dbReference type="ARBA" id="ARBA00023065"/>
    </source>
</evidence>
<comment type="similarity">
    <text evidence="10 12">Belongs to the TonB-dependent receptor family.</text>
</comment>
<dbReference type="InterPro" id="IPR039426">
    <property type="entry name" value="TonB-dep_rcpt-like"/>
</dbReference>
<comment type="subcellular location">
    <subcellularLocation>
        <location evidence="1 10">Cell outer membrane</location>
        <topology evidence="1 10">Multi-pass membrane protein</topology>
    </subcellularLocation>
</comment>
<accession>A0A6I4TTW7</accession>
<evidence type="ECO:0000256" key="5">
    <source>
        <dbReference type="ARBA" id="ARBA00022729"/>
    </source>
</evidence>
<organism evidence="16 17">
    <name type="scientific">Croceibacterium xixiisoli</name>
    <dbReference type="NCBI Taxonomy" id="1476466"/>
    <lineage>
        <taxon>Bacteria</taxon>
        <taxon>Pseudomonadati</taxon>
        <taxon>Pseudomonadota</taxon>
        <taxon>Alphaproteobacteria</taxon>
        <taxon>Sphingomonadales</taxon>
        <taxon>Erythrobacteraceae</taxon>
        <taxon>Croceibacterium</taxon>
    </lineage>
</organism>
<dbReference type="GO" id="GO:0009279">
    <property type="term" value="C:cell outer membrane"/>
    <property type="evidence" value="ECO:0007669"/>
    <property type="project" value="UniProtKB-SubCell"/>
</dbReference>
<feature type="chain" id="PRO_5026269258" evidence="13">
    <location>
        <begin position="27"/>
        <end position="683"/>
    </location>
</feature>
<dbReference type="InterPro" id="IPR036942">
    <property type="entry name" value="Beta-barrel_TonB_sf"/>
</dbReference>
<reference evidence="16 17" key="1">
    <citation type="submission" date="2019-12" db="EMBL/GenBank/DDBJ databases">
        <title>Genomic-based taxomic classification of the family Erythrobacteraceae.</title>
        <authorList>
            <person name="Xu L."/>
        </authorList>
    </citation>
    <scope>NUCLEOTIDE SEQUENCE [LARGE SCALE GENOMIC DNA]</scope>
    <source>
        <strain evidence="16 17">S36</strain>
    </source>
</reference>
<dbReference type="InterPro" id="IPR012910">
    <property type="entry name" value="Plug_dom"/>
</dbReference>
<dbReference type="CDD" id="cd01347">
    <property type="entry name" value="ligand_gated_channel"/>
    <property type="match status" value="1"/>
</dbReference>
<dbReference type="GO" id="GO:0044718">
    <property type="term" value="P:siderophore transmembrane transport"/>
    <property type="evidence" value="ECO:0007669"/>
    <property type="project" value="TreeGrafter"/>
</dbReference>
<evidence type="ECO:0000256" key="1">
    <source>
        <dbReference type="ARBA" id="ARBA00004571"/>
    </source>
</evidence>
<dbReference type="AlphaFoldDB" id="A0A6I4TTW7"/>
<dbReference type="PROSITE" id="PS01156">
    <property type="entry name" value="TONB_DEPENDENT_REC_2"/>
    <property type="match status" value="1"/>
</dbReference>
<dbReference type="PROSITE" id="PS52016">
    <property type="entry name" value="TONB_DEPENDENT_REC_3"/>
    <property type="match status" value="1"/>
</dbReference>
<keyword evidence="4 10" id="KW-0812">Transmembrane</keyword>
<evidence type="ECO:0000256" key="11">
    <source>
        <dbReference type="PROSITE-ProRule" id="PRU10144"/>
    </source>
</evidence>
<dbReference type="OrthoDB" id="9796221at2"/>
<feature type="short sequence motif" description="TonB C-terminal box" evidence="11">
    <location>
        <begin position="666"/>
        <end position="683"/>
    </location>
</feature>
<evidence type="ECO:0000256" key="12">
    <source>
        <dbReference type="RuleBase" id="RU003357"/>
    </source>
</evidence>
<evidence type="ECO:0000256" key="4">
    <source>
        <dbReference type="ARBA" id="ARBA00022692"/>
    </source>
</evidence>
<evidence type="ECO:0000259" key="15">
    <source>
        <dbReference type="Pfam" id="PF07715"/>
    </source>
</evidence>
<evidence type="ECO:0000256" key="13">
    <source>
        <dbReference type="SAM" id="SignalP"/>
    </source>
</evidence>
<keyword evidence="16" id="KW-0675">Receptor</keyword>
<dbReference type="InterPro" id="IPR037066">
    <property type="entry name" value="Plug_dom_sf"/>
</dbReference>
<evidence type="ECO:0000256" key="7">
    <source>
        <dbReference type="ARBA" id="ARBA00023077"/>
    </source>
</evidence>
<dbReference type="GO" id="GO:0015344">
    <property type="term" value="F:siderophore uptake transmembrane transporter activity"/>
    <property type="evidence" value="ECO:0007669"/>
    <property type="project" value="TreeGrafter"/>
</dbReference>